<gene>
    <name evidence="1" type="ORF">CALMAC_LOCUS1675</name>
</gene>
<sequence length="52" mass="6115">MILIGYIRMCYHMLLQITGVNSFISALRTLVDFAATRCYKIRMSSNYVIIYF</sequence>
<organism evidence="1 2">
    <name type="scientific">Callosobruchus maculatus</name>
    <name type="common">Southern cowpea weevil</name>
    <name type="synonym">Pulse bruchid</name>
    <dbReference type="NCBI Taxonomy" id="64391"/>
    <lineage>
        <taxon>Eukaryota</taxon>
        <taxon>Metazoa</taxon>
        <taxon>Ecdysozoa</taxon>
        <taxon>Arthropoda</taxon>
        <taxon>Hexapoda</taxon>
        <taxon>Insecta</taxon>
        <taxon>Pterygota</taxon>
        <taxon>Neoptera</taxon>
        <taxon>Endopterygota</taxon>
        <taxon>Coleoptera</taxon>
        <taxon>Polyphaga</taxon>
        <taxon>Cucujiformia</taxon>
        <taxon>Chrysomeloidea</taxon>
        <taxon>Chrysomelidae</taxon>
        <taxon>Bruchinae</taxon>
        <taxon>Bruchini</taxon>
        <taxon>Callosobruchus</taxon>
    </lineage>
</organism>
<dbReference type="AlphaFoldDB" id="A0A653BJW9"/>
<evidence type="ECO:0000313" key="2">
    <source>
        <dbReference type="Proteomes" id="UP000410492"/>
    </source>
</evidence>
<name>A0A653BJW9_CALMS</name>
<dbReference type="Proteomes" id="UP000410492">
    <property type="component" value="Unassembled WGS sequence"/>
</dbReference>
<evidence type="ECO:0000313" key="1">
    <source>
        <dbReference type="EMBL" id="VEN35888.1"/>
    </source>
</evidence>
<keyword evidence="2" id="KW-1185">Reference proteome</keyword>
<dbReference type="OrthoDB" id="10437298at2759"/>
<proteinExistence type="predicted"/>
<reference evidence="1 2" key="1">
    <citation type="submission" date="2019-01" db="EMBL/GenBank/DDBJ databases">
        <authorList>
            <person name="Sayadi A."/>
        </authorList>
    </citation>
    <scope>NUCLEOTIDE SEQUENCE [LARGE SCALE GENOMIC DNA]</scope>
</reference>
<dbReference type="EMBL" id="CAACVG010001960">
    <property type="protein sequence ID" value="VEN35888.1"/>
    <property type="molecule type" value="Genomic_DNA"/>
</dbReference>
<accession>A0A653BJW9</accession>
<protein>
    <submittedName>
        <fullName evidence="1">Uncharacterized protein</fullName>
    </submittedName>
</protein>